<dbReference type="STRING" id="1608583.BN1356_00250"/>
<feature type="transmembrane region" description="Helical" evidence="1">
    <location>
        <begin position="37"/>
        <end position="60"/>
    </location>
</feature>
<evidence type="ECO:0000256" key="1">
    <source>
        <dbReference type="SAM" id="Phobius"/>
    </source>
</evidence>
<dbReference type="RefSeq" id="WP_093649618.1">
    <property type="nucleotide sequence ID" value="NZ_CTEN01000001.1"/>
</dbReference>
<dbReference type="Proteomes" id="UP000198604">
    <property type="component" value="Unassembled WGS sequence"/>
</dbReference>
<evidence type="ECO:0000313" key="2">
    <source>
        <dbReference type="EMBL" id="CQR23881.1"/>
    </source>
</evidence>
<accession>A0A0E3WEL3</accession>
<reference evidence="3" key="1">
    <citation type="submission" date="2015-03" db="EMBL/GenBank/DDBJ databases">
        <authorList>
            <person name="Urmite Genomes"/>
        </authorList>
    </citation>
    <scope>NUCLEOTIDE SEQUENCE [LARGE SCALE GENOMIC DNA]</scope>
    <source>
        <strain evidence="3">FF10</strain>
    </source>
</reference>
<sequence length="69" mass="7924">MDDKLKKKIRQLRYLLILILVLSALVLGVHLLQSHPWYRFIPVIIGSLASGICLIMLPTIEKKIEEAEK</sequence>
<proteinExistence type="predicted"/>
<organism evidence="2 3">
    <name type="scientific">Streptococcus varani</name>
    <dbReference type="NCBI Taxonomy" id="1608583"/>
    <lineage>
        <taxon>Bacteria</taxon>
        <taxon>Bacillati</taxon>
        <taxon>Bacillota</taxon>
        <taxon>Bacilli</taxon>
        <taxon>Lactobacillales</taxon>
        <taxon>Streptococcaceae</taxon>
        <taxon>Streptococcus</taxon>
    </lineage>
</organism>
<evidence type="ECO:0000313" key="3">
    <source>
        <dbReference type="Proteomes" id="UP000198604"/>
    </source>
</evidence>
<gene>
    <name evidence="2" type="ORF">BN1356_00250</name>
</gene>
<dbReference type="EMBL" id="CTEN01000001">
    <property type="protein sequence ID" value="CQR23881.1"/>
    <property type="molecule type" value="Genomic_DNA"/>
</dbReference>
<keyword evidence="1" id="KW-0472">Membrane</keyword>
<keyword evidence="3" id="KW-1185">Reference proteome</keyword>
<keyword evidence="1" id="KW-1133">Transmembrane helix</keyword>
<protein>
    <submittedName>
        <fullName evidence="2">Uncharacterized protein</fullName>
    </submittedName>
</protein>
<dbReference type="AlphaFoldDB" id="A0A0E3WEL3"/>
<name>A0A0E3WEL3_9STRE</name>
<feature type="transmembrane region" description="Helical" evidence="1">
    <location>
        <begin position="12"/>
        <end position="31"/>
    </location>
</feature>
<keyword evidence="1" id="KW-0812">Transmembrane</keyword>